<feature type="compositionally biased region" description="Polar residues" evidence="10">
    <location>
        <begin position="11"/>
        <end position="31"/>
    </location>
</feature>
<evidence type="ECO:0000313" key="13">
    <source>
        <dbReference type="Proteomes" id="UP000305067"/>
    </source>
</evidence>
<evidence type="ECO:0000256" key="7">
    <source>
        <dbReference type="PIRSR" id="PIRSR037404-1"/>
    </source>
</evidence>
<feature type="region of interest" description="Disordered" evidence="10">
    <location>
        <begin position="1"/>
        <end position="280"/>
    </location>
</feature>
<evidence type="ECO:0000256" key="5">
    <source>
        <dbReference type="ARBA" id="ARBA00022691"/>
    </source>
</evidence>
<dbReference type="GO" id="GO:0032259">
    <property type="term" value="P:methylation"/>
    <property type="evidence" value="ECO:0007669"/>
    <property type="project" value="UniProtKB-KW"/>
</dbReference>
<dbReference type="GO" id="GO:0006346">
    <property type="term" value="P:DNA methylation-dependent constitutive heterochromatin formation"/>
    <property type="evidence" value="ECO:0007669"/>
    <property type="project" value="InterPro"/>
</dbReference>
<reference evidence="12 13" key="1">
    <citation type="journal article" date="2019" name="Nat. Ecol. Evol.">
        <title>Megaphylogeny resolves global patterns of mushroom evolution.</title>
        <authorList>
            <person name="Varga T."/>
            <person name="Krizsan K."/>
            <person name="Foldi C."/>
            <person name="Dima B."/>
            <person name="Sanchez-Garcia M."/>
            <person name="Sanchez-Ramirez S."/>
            <person name="Szollosi G.J."/>
            <person name="Szarkandi J.G."/>
            <person name="Papp V."/>
            <person name="Albert L."/>
            <person name="Andreopoulos W."/>
            <person name="Angelini C."/>
            <person name="Antonin V."/>
            <person name="Barry K.W."/>
            <person name="Bougher N.L."/>
            <person name="Buchanan P."/>
            <person name="Buyck B."/>
            <person name="Bense V."/>
            <person name="Catcheside P."/>
            <person name="Chovatia M."/>
            <person name="Cooper J."/>
            <person name="Damon W."/>
            <person name="Desjardin D."/>
            <person name="Finy P."/>
            <person name="Geml J."/>
            <person name="Haridas S."/>
            <person name="Hughes K."/>
            <person name="Justo A."/>
            <person name="Karasinski D."/>
            <person name="Kautmanova I."/>
            <person name="Kiss B."/>
            <person name="Kocsube S."/>
            <person name="Kotiranta H."/>
            <person name="LaButti K.M."/>
            <person name="Lechner B.E."/>
            <person name="Liimatainen K."/>
            <person name="Lipzen A."/>
            <person name="Lukacs Z."/>
            <person name="Mihaltcheva S."/>
            <person name="Morgado L.N."/>
            <person name="Niskanen T."/>
            <person name="Noordeloos M.E."/>
            <person name="Ohm R.A."/>
            <person name="Ortiz-Santana B."/>
            <person name="Ovrebo C."/>
            <person name="Racz N."/>
            <person name="Riley R."/>
            <person name="Savchenko A."/>
            <person name="Shiryaev A."/>
            <person name="Soop K."/>
            <person name="Spirin V."/>
            <person name="Szebenyi C."/>
            <person name="Tomsovsky M."/>
            <person name="Tulloss R.E."/>
            <person name="Uehling J."/>
            <person name="Grigoriev I.V."/>
            <person name="Vagvolgyi C."/>
            <person name="Papp T."/>
            <person name="Martin F.M."/>
            <person name="Miettinen O."/>
            <person name="Hibbett D.S."/>
            <person name="Nagy L.G."/>
        </authorList>
    </citation>
    <scope>NUCLEOTIDE SEQUENCE [LARGE SCALE GENOMIC DNA]</scope>
    <source>
        <strain evidence="12 13">CBS 309.79</strain>
    </source>
</reference>
<feature type="active site" evidence="7 8">
    <location>
        <position position="1322"/>
    </location>
</feature>
<dbReference type="InterPro" id="IPR029063">
    <property type="entry name" value="SAM-dependent_MTases_sf"/>
</dbReference>
<feature type="region of interest" description="Disordered" evidence="10">
    <location>
        <begin position="305"/>
        <end position="393"/>
    </location>
</feature>
<protein>
    <recommendedName>
        <fullName evidence="2">DNA (cytosine-5-)-methyltransferase</fullName>
        <ecNumber evidence="2">2.1.1.37</ecNumber>
    </recommendedName>
</protein>
<dbReference type="SUPFAM" id="SSF53335">
    <property type="entry name" value="S-adenosyl-L-methionine-dependent methyltransferases"/>
    <property type="match status" value="1"/>
</dbReference>
<dbReference type="PANTHER" id="PTHR10629">
    <property type="entry name" value="CYTOSINE-SPECIFIC METHYLTRANSFERASE"/>
    <property type="match status" value="1"/>
</dbReference>
<feature type="compositionally biased region" description="Polar residues" evidence="10">
    <location>
        <begin position="56"/>
        <end position="72"/>
    </location>
</feature>
<keyword evidence="13" id="KW-1185">Reference proteome</keyword>
<dbReference type="InterPro" id="IPR001525">
    <property type="entry name" value="C5_MeTfrase"/>
</dbReference>
<dbReference type="STRING" id="1884261.A0A5C3QGV9"/>
<evidence type="ECO:0000256" key="4">
    <source>
        <dbReference type="ARBA" id="ARBA00022679"/>
    </source>
</evidence>
<feature type="compositionally biased region" description="Polar residues" evidence="10">
    <location>
        <begin position="226"/>
        <end position="238"/>
    </location>
</feature>
<dbReference type="GO" id="GO:0044027">
    <property type="term" value="P:negative regulation of gene expression via chromosomal CpG island methylation"/>
    <property type="evidence" value="ECO:0007669"/>
    <property type="project" value="TreeGrafter"/>
</dbReference>
<feature type="domain" description="RFTS" evidence="11">
    <location>
        <begin position="612"/>
        <end position="709"/>
    </location>
</feature>
<feature type="region of interest" description="Disordered" evidence="10">
    <location>
        <begin position="774"/>
        <end position="812"/>
    </location>
</feature>
<feature type="compositionally biased region" description="Acidic residues" evidence="10">
    <location>
        <begin position="326"/>
        <end position="347"/>
    </location>
</feature>
<keyword evidence="4 8" id="KW-0808">Transferase</keyword>
<dbReference type="NCBIfam" id="TIGR00675">
    <property type="entry name" value="dcm"/>
    <property type="match status" value="1"/>
</dbReference>
<feature type="compositionally biased region" description="Basic residues" evidence="10">
    <location>
        <begin position="352"/>
        <end position="363"/>
    </location>
</feature>
<dbReference type="Proteomes" id="UP000305067">
    <property type="component" value="Unassembled WGS sequence"/>
</dbReference>
<comment type="similarity">
    <text evidence="8 9">Belongs to the class I-like SAM-binding methyltransferase superfamily. C5-methyltransferase family.</text>
</comment>
<dbReference type="Pfam" id="PF12047">
    <property type="entry name" value="DNMT1-RFD"/>
    <property type="match status" value="1"/>
</dbReference>
<feature type="compositionally biased region" description="Basic residues" evidence="10">
    <location>
        <begin position="458"/>
        <end position="468"/>
    </location>
</feature>
<dbReference type="EMBL" id="ML178826">
    <property type="protein sequence ID" value="TFL00972.1"/>
    <property type="molecule type" value="Genomic_DNA"/>
</dbReference>
<dbReference type="PRINTS" id="PR00105">
    <property type="entry name" value="C5METTRFRASE"/>
</dbReference>
<feature type="compositionally biased region" description="Basic residues" evidence="10">
    <location>
        <begin position="794"/>
        <end position="804"/>
    </location>
</feature>
<feature type="compositionally biased region" description="Polar residues" evidence="10">
    <location>
        <begin position="152"/>
        <end position="161"/>
    </location>
</feature>
<evidence type="ECO:0000256" key="9">
    <source>
        <dbReference type="RuleBase" id="RU000416"/>
    </source>
</evidence>
<dbReference type="EC" id="2.1.1.37" evidence="2"/>
<dbReference type="InterPro" id="IPR050390">
    <property type="entry name" value="C5-Methyltransferase"/>
</dbReference>
<keyword evidence="3 8" id="KW-0489">Methyltransferase</keyword>
<evidence type="ECO:0000259" key="11">
    <source>
        <dbReference type="Pfam" id="PF12047"/>
    </source>
</evidence>
<dbReference type="GO" id="GO:0003677">
    <property type="term" value="F:DNA binding"/>
    <property type="evidence" value="ECO:0007669"/>
    <property type="project" value="UniProtKB-KW"/>
</dbReference>
<evidence type="ECO:0000256" key="2">
    <source>
        <dbReference type="ARBA" id="ARBA00011975"/>
    </source>
</evidence>
<dbReference type="GO" id="GO:0003682">
    <property type="term" value="F:chromatin binding"/>
    <property type="evidence" value="ECO:0007669"/>
    <property type="project" value="UniProtKB-UniRule"/>
</dbReference>
<feature type="compositionally biased region" description="Low complexity" evidence="10">
    <location>
        <begin position="128"/>
        <end position="142"/>
    </location>
</feature>
<gene>
    <name evidence="12" type="ORF">BDV98DRAFT_604787</name>
</gene>
<dbReference type="OrthoDB" id="5376140at2759"/>
<dbReference type="InterPro" id="IPR043151">
    <property type="entry name" value="BAH_sf"/>
</dbReference>
<dbReference type="Gene3D" id="3.90.120.10">
    <property type="entry name" value="DNA Methylase, subunit A, domain 2"/>
    <property type="match status" value="2"/>
</dbReference>
<dbReference type="Gene3D" id="3.40.50.150">
    <property type="entry name" value="Vaccinia Virus protein VP39"/>
    <property type="match status" value="1"/>
</dbReference>
<feature type="region of interest" description="Disordered" evidence="10">
    <location>
        <begin position="445"/>
        <end position="508"/>
    </location>
</feature>
<organism evidence="12 13">
    <name type="scientific">Pterulicium gracile</name>
    <dbReference type="NCBI Taxonomy" id="1884261"/>
    <lineage>
        <taxon>Eukaryota</taxon>
        <taxon>Fungi</taxon>
        <taxon>Dikarya</taxon>
        <taxon>Basidiomycota</taxon>
        <taxon>Agaricomycotina</taxon>
        <taxon>Agaricomycetes</taxon>
        <taxon>Agaricomycetidae</taxon>
        <taxon>Agaricales</taxon>
        <taxon>Pleurotineae</taxon>
        <taxon>Pterulaceae</taxon>
        <taxon>Pterulicium</taxon>
    </lineage>
</organism>
<accession>A0A5C3QGV9</accession>
<evidence type="ECO:0000313" key="12">
    <source>
        <dbReference type="EMBL" id="TFL00972.1"/>
    </source>
</evidence>
<comment type="subcellular location">
    <subcellularLocation>
        <location evidence="1">Nucleus</location>
    </subcellularLocation>
</comment>
<evidence type="ECO:0000256" key="3">
    <source>
        <dbReference type="ARBA" id="ARBA00022603"/>
    </source>
</evidence>
<evidence type="ECO:0000256" key="6">
    <source>
        <dbReference type="ARBA" id="ARBA00023242"/>
    </source>
</evidence>
<feature type="compositionally biased region" description="Acidic residues" evidence="10">
    <location>
        <begin position="445"/>
        <end position="454"/>
    </location>
</feature>
<dbReference type="PROSITE" id="PS51679">
    <property type="entry name" value="SAM_MT_C5"/>
    <property type="match status" value="1"/>
</dbReference>
<proteinExistence type="inferred from homology"/>
<keyword evidence="6" id="KW-0539">Nucleus</keyword>
<dbReference type="Pfam" id="PF00145">
    <property type="entry name" value="DNA_methylase"/>
    <property type="match status" value="1"/>
</dbReference>
<feature type="compositionally biased region" description="Basic residues" evidence="10">
    <location>
        <begin position="1"/>
        <end position="10"/>
    </location>
</feature>
<sequence length="1747" mass="195156">MSTKRDRRQRSQSPVDTTTPKRSKASATVDASASAGRRNRLIMDQLLESSSPSPSATTTLDTFGTNSVSASRGSAGRVYSLKKARRRDSALKVNRYLLPLSDDEDEAVPSSTRKQPPKSRTGPRTSLPAAAQSDAQDDVSPSKQKTRRSARHSSNAATTVDSDVDMENLNTSPKVNGKGNGKQKAVERKRSTRRHSQPQPEANPDTDAEMGQEQEAEVHTSRRSGPLSQPGTSASVTSARAPEDSAARQSTGKASGRLSKADGPGSHEQEAIVISSSEDEVSLPNFSVSKKVRRGLPPPPVVEIRRRVRRAPKTEDEEVGHVVEDGRDDAEEEMAEDAVVDELIMEEDLPKKKTKAPSRRRSGRLSSSKVGNMEIDLDDASGVVPPSSQADTQADEQIGIHSLDDEDLLLDRDLPPTPVVEIRRRVRRAPEAQYAEGRVDGEDVDVDVDVAEEEGLPKKKTKGRRRSGRLSSSKQGAEDMVVDLDAEEAPGAIPPSSPSPLGTENGTQADERVGADEEYSMGDEDLPLDGEYNGGNEDLLLDGEIIGDEDLLLDGESPPELNADGEFDISMRIMEDFAIMSAETGEYVDFMDLLDCAESSDGDLTQFHARGVVKTKLTRGNHDERDEPTRVRLTILTQVNTHWFYGDTKEWDEDIYLCTDSAWYTLRHPAKAYLKSCHQFWLKHRALHLALVKGLQDPDLSYDDFIAYLFPPQGNSKIRALGYTLKKEEFGEHVEPHIAENFLYEWRQTGVSVKPVFIVEMRRRLQETGVQLELVRESEEDSEDQSIAATSTTSKRRSTKSSKNKTKEKPKPTIVTPIVASVSNLFNATALSSNLQAVGEKVLRDHGQVLDSVKMHEGDPTSIELKEEQYFDEATGRRYYAELVLDGVSYTVGDFVTVAPGDDPDEDRGENDKAEKSQCRIELVNKSWFGQIMYFYETAEGEVMFHQTWLCHGSRTLMQEVAVPMELFELCSQCDDSPVASIFCRINVERVHRDVDPLAHTSDLPPGTFYNRFVYEEVGLSCVDTASQEEAVALLAWHAEHHSLAQHVSCYSCAKKDKTADSFISKPILADGECIGLQYCSLQMHTGDFVLLRSGRGKKVGDGPVFKPTMSSTPPTLDIGQIVEVEEKKKVDALGHMYRVKVRMMDRRDRQDNRLLEYTDAYAWYDVSAIDGLCWVSCFAPMDEEDTTRLEAWTKEEEHFFVHPSKDWNCCVLCLVERQRHCEGMHKIDPLTTLELFAGAGGLSSGMEGVGATRTIAAVEFNPSAAEAWRANHPEGVMHCVDVNDFLAAVVEAEKNGTRPILNGAELPGKNDIRLITGGPPCQSFSRANTHKTKDDIRSTLPCAFLSLVEHYRPDYVALENVAGLLHHYEEDEASGVKVKHAMVKYIYAALVALGYQVRYAVPNAIQYGAPQARNRVIFLAARCGIPLPNIPEPTHSHPKPLDHSTPIEKYQLPRVSRSLLRDYPNLEQKIHYDDQFHIEGPHAYVTIDDTISDLPKWEWKFPDPTPELKAEMHARQKQGITQFDAVYKGSPWHTGYGNAVAYRCDPETRYQRWLRGGASQVTYHYNPRYRSRVVKRVVHIPLKPDSYCIHLPENIKADLPPGIIKRMAKQIFYGRKADNQWFHTITTTLRPGERNTCNLHPSQRRVYTVREIARAQGFPDDFVLKSVETNESAQFSSYVRQIGNAVPIPLAMALGRSFLIVEMKRYALLERSGSEREGSLDSRKEDELRSERASSEEKESVRSLEV</sequence>
<keyword evidence="5 8" id="KW-0949">S-adenosyl-L-methionine</keyword>
<feature type="compositionally biased region" description="Acidic residues" evidence="10">
    <location>
        <begin position="204"/>
        <end position="215"/>
    </location>
</feature>
<evidence type="ECO:0000256" key="8">
    <source>
        <dbReference type="PROSITE-ProRule" id="PRU01016"/>
    </source>
</evidence>
<evidence type="ECO:0000256" key="10">
    <source>
        <dbReference type="SAM" id="MobiDB-lite"/>
    </source>
</evidence>
<dbReference type="InterPro" id="IPR022702">
    <property type="entry name" value="Cytosine_MeTrfase1_RFD"/>
</dbReference>
<feature type="region of interest" description="Disordered" evidence="10">
    <location>
        <begin position="1713"/>
        <end position="1747"/>
    </location>
</feature>
<dbReference type="GO" id="GO:0003886">
    <property type="term" value="F:DNA (cytosine-5-)-methyltransferase activity"/>
    <property type="evidence" value="ECO:0007669"/>
    <property type="project" value="UniProtKB-UniRule"/>
</dbReference>
<dbReference type="PANTHER" id="PTHR10629:SF52">
    <property type="entry name" value="DNA (CYTOSINE-5)-METHYLTRANSFERASE 1"/>
    <property type="match status" value="1"/>
</dbReference>
<evidence type="ECO:0000256" key="1">
    <source>
        <dbReference type="ARBA" id="ARBA00004123"/>
    </source>
</evidence>
<name>A0A5C3QGV9_9AGAR</name>
<dbReference type="Gene3D" id="2.30.30.490">
    <property type="match status" value="2"/>
</dbReference>
<dbReference type="GO" id="GO:0005634">
    <property type="term" value="C:nucleus"/>
    <property type="evidence" value="ECO:0007669"/>
    <property type="project" value="UniProtKB-SubCell"/>
</dbReference>